<accession>A0A8J2BID3</accession>
<name>A0A8J2BID3_9BACT</name>
<sequence>MCVPSAGSSLFFWKAWCRSLVLKRYLEGSLSPMAGMYVFNAWGTEENPLPRQLANGCVRVMGATNQSAGALGKAGGSAA</sequence>
<organism evidence="1 2">
    <name type="scientific">Candidatus Methylacidithermus pantelleriae</name>
    <dbReference type="NCBI Taxonomy" id="2744239"/>
    <lineage>
        <taxon>Bacteria</taxon>
        <taxon>Pseudomonadati</taxon>
        <taxon>Verrucomicrobiota</taxon>
        <taxon>Methylacidiphilae</taxon>
        <taxon>Methylacidiphilales</taxon>
        <taxon>Methylacidiphilaceae</taxon>
        <taxon>Candidatus Methylacidithermus</taxon>
    </lineage>
</organism>
<dbReference type="EMBL" id="CAJNOB010000006">
    <property type="protein sequence ID" value="CAF0693462.1"/>
    <property type="molecule type" value="Genomic_DNA"/>
</dbReference>
<dbReference type="Proteomes" id="UP000663859">
    <property type="component" value="Unassembled WGS sequence"/>
</dbReference>
<dbReference type="AlphaFoldDB" id="A0A8J2BID3"/>
<comment type="caution">
    <text evidence="1">The sequence shown here is derived from an EMBL/GenBank/DDBJ whole genome shotgun (WGS) entry which is preliminary data.</text>
</comment>
<gene>
    <name evidence="1" type="ORF">MPNT_140010</name>
</gene>
<evidence type="ECO:0000313" key="1">
    <source>
        <dbReference type="EMBL" id="CAF0693462.1"/>
    </source>
</evidence>
<reference evidence="1" key="1">
    <citation type="submission" date="2021-02" db="EMBL/GenBank/DDBJ databases">
        <authorList>
            <person name="Cremers G."/>
            <person name="Picone N."/>
        </authorList>
    </citation>
    <scope>NUCLEOTIDE SEQUENCE</scope>
    <source>
        <strain evidence="1">PQ17</strain>
    </source>
</reference>
<keyword evidence="2" id="KW-1185">Reference proteome</keyword>
<proteinExistence type="predicted"/>
<protein>
    <submittedName>
        <fullName evidence="1">Uncharacterized protein</fullName>
    </submittedName>
</protein>
<evidence type="ECO:0000313" key="2">
    <source>
        <dbReference type="Proteomes" id="UP000663859"/>
    </source>
</evidence>